<dbReference type="GO" id="GO:0006012">
    <property type="term" value="P:galactose metabolic process"/>
    <property type="evidence" value="ECO:0007669"/>
    <property type="project" value="UniProtKB-KW"/>
</dbReference>
<feature type="domain" description="GHMP kinase N-terminal" evidence="7">
    <location>
        <begin position="71"/>
        <end position="159"/>
    </location>
</feature>
<dbReference type="InterPro" id="IPR006206">
    <property type="entry name" value="Mevalonate/galactokinase"/>
</dbReference>
<dbReference type="PANTHER" id="PTHR10457">
    <property type="entry name" value="MEVALONATE KINASE/GALACTOKINASE"/>
    <property type="match status" value="1"/>
</dbReference>
<dbReference type="Pfam" id="PF10509">
    <property type="entry name" value="GalKase_gal_bdg"/>
    <property type="match status" value="1"/>
</dbReference>
<dbReference type="GO" id="GO:0005829">
    <property type="term" value="C:cytosol"/>
    <property type="evidence" value="ECO:0007669"/>
    <property type="project" value="TreeGrafter"/>
</dbReference>
<dbReference type="EMBL" id="JACBZM010000001">
    <property type="protein sequence ID" value="NYI47377.1"/>
    <property type="molecule type" value="Genomic_DNA"/>
</dbReference>
<dbReference type="PIRSF" id="PIRSF000530">
    <property type="entry name" value="Galactokinase"/>
    <property type="match status" value="1"/>
</dbReference>
<name>A0A7Y9ZKZ9_9ACTN</name>
<dbReference type="RefSeq" id="WP_179651336.1">
    <property type="nucleotide sequence ID" value="NZ_JACBZM010000001.1"/>
</dbReference>
<dbReference type="GO" id="GO:0004335">
    <property type="term" value="F:galactokinase activity"/>
    <property type="evidence" value="ECO:0007669"/>
    <property type="project" value="UniProtKB-EC"/>
</dbReference>
<dbReference type="Proteomes" id="UP000562045">
    <property type="component" value="Unassembled WGS sequence"/>
</dbReference>
<evidence type="ECO:0000256" key="5">
    <source>
        <dbReference type="ARBA" id="ARBA00022840"/>
    </source>
</evidence>
<dbReference type="InterPro" id="IPR020568">
    <property type="entry name" value="Ribosomal_Su5_D2-typ_SF"/>
</dbReference>
<dbReference type="InterPro" id="IPR014721">
    <property type="entry name" value="Ribsml_uS5_D2-typ_fold_subgr"/>
</dbReference>
<sequence>MRTARAVAPGRVNLIGEHTDYNRGLCLPFAIPLATTATVSARDDDRLRIASDRGEPWEGVRGERPAGWASYVAGVLWALEEAGWELPGLDISLSSTIPLGGGLSSSAALECAVAVALAGLLHEPLDRAARLDLAEACRRAETEYVGAPTGGVDQLASLLATEGHGVLVDFADPAAPAATNVPLDLDAAGLTILVTDTGVRHSLADGDGGYAQRRAEAEAGDPRRWRHIDSENERVRATVQAVETGDWAAVGRLLTASHVSLRDDYEVSCRELDVTVDAALAAGALGARMTGGGFGGCAISLVPTAGAAALRAAVDRAYAAQDWAPPVHHEVQPSAGARLL</sequence>
<dbReference type="EC" id="2.7.1.6" evidence="10"/>
<dbReference type="SUPFAM" id="SSF55060">
    <property type="entry name" value="GHMP Kinase, C-terminal domain"/>
    <property type="match status" value="1"/>
</dbReference>
<gene>
    <name evidence="10" type="ORF">BJ993_004457</name>
</gene>
<keyword evidence="2 10" id="KW-0808">Transferase</keyword>
<accession>A0A7Y9ZKZ9</accession>
<dbReference type="PRINTS" id="PR00473">
    <property type="entry name" value="GALCTOKINASE"/>
</dbReference>
<organism evidence="10 11">
    <name type="scientific">Nocardioides aromaticivorans</name>
    <dbReference type="NCBI Taxonomy" id="200618"/>
    <lineage>
        <taxon>Bacteria</taxon>
        <taxon>Bacillati</taxon>
        <taxon>Actinomycetota</taxon>
        <taxon>Actinomycetes</taxon>
        <taxon>Propionibacteriales</taxon>
        <taxon>Nocardioidaceae</taxon>
        <taxon>Nocardioides</taxon>
    </lineage>
</organism>
<dbReference type="PROSITE" id="PS00106">
    <property type="entry name" value="GALACTOKINASE"/>
    <property type="match status" value="1"/>
</dbReference>
<keyword evidence="3" id="KW-0547">Nucleotide-binding</keyword>
<evidence type="ECO:0000313" key="10">
    <source>
        <dbReference type="EMBL" id="NYI47377.1"/>
    </source>
</evidence>
<keyword evidence="5" id="KW-0067">ATP-binding</keyword>
<dbReference type="InterPro" id="IPR013750">
    <property type="entry name" value="GHMP_kinase_C_dom"/>
</dbReference>
<dbReference type="InterPro" id="IPR019741">
    <property type="entry name" value="Galactokinase_CS"/>
</dbReference>
<comment type="similarity">
    <text evidence="1">Belongs to the GHMP kinase family. GalK subfamily.</text>
</comment>
<dbReference type="InterPro" id="IPR019539">
    <property type="entry name" value="GalKase_N"/>
</dbReference>
<reference evidence="10 11" key="1">
    <citation type="submission" date="2020-07" db="EMBL/GenBank/DDBJ databases">
        <title>Sequencing the genomes of 1000 actinobacteria strains.</title>
        <authorList>
            <person name="Klenk H.-P."/>
        </authorList>
    </citation>
    <scope>NUCLEOTIDE SEQUENCE [LARGE SCALE GENOMIC DNA]</scope>
    <source>
        <strain evidence="10 11">DSM 15131</strain>
    </source>
</reference>
<evidence type="ECO:0000313" key="11">
    <source>
        <dbReference type="Proteomes" id="UP000562045"/>
    </source>
</evidence>
<evidence type="ECO:0000256" key="6">
    <source>
        <dbReference type="ARBA" id="ARBA00023144"/>
    </source>
</evidence>
<proteinExistence type="inferred from homology"/>
<dbReference type="InterPro" id="IPR000705">
    <property type="entry name" value="Galactokinase"/>
</dbReference>
<dbReference type="PANTHER" id="PTHR10457:SF7">
    <property type="entry name" value="GALACTOKINASE-RELATED"/>
    <property type="match status" value="1"/>
</dbReference>
<keyword evidence="4 10" id="KW-0418">Kinase</keyword>
<dbReference type="GO" id="GO:0005524">
    <property type="term" value="F:ATP binding"/>
    <property type="evidence" value="ECO:0007669"/>
    <property type="project" value="UniProtKB-KW"/>
</dbReference>
<dbReference type="PROSITE" id="PS00627">
    <property type="entry name" value="GHMP_KINASES_ATP"/>
    <property type="match status" value="1"/>
</dbReference>
<dbReference type="InterPro" id="IPR006203">
    <property type="entry name" value="GHMP_knse_ATP-bd_CS"/>
</dbReference>
<evidence type="ECO:0000256" key="1">
    <source>
        <dbReference type="ARBA" id="ARBA00006566"/>
    </source>
</evidence>
<keyword evidence="6" id="KW-0299">Galactose metabolism</keyword>
<dbReference type="PRINTS" id="PR00959">
    <property type="entry name" value="MEVGALKINASE"/>
</dbReference>
<feature type="domain" description="Galactokinase N-terminal" evidence="9">
    <location>
        <begin position="6"/>
        <end position="40"/>
    </location>
</feature>
<evidence type="ECO:0000256" key="2">
    <source>
        <dbReference type="ARBA" id="ARBA00022679"/>
    </source>
</evidence>
<keyword evidence="6" id="KW-0119">Carbohydrate metabolism</keyword>
<dbReference type="Pfam" id="PF00288">
    <property type="entry name" value="GHMP_kinases_N"/>
    <property type="match status" value="1"/>
</dbReference>
<dbReference type="AlphaFoldDB" id="A0A7Y9ZKZ9"/>
<evidence type="ECO:0000256" key="3">
    <source>
        <dbReference type="ARBA" id="ARBA00022741"/>
    </source>
</evidence>
<protein>
    <submittedName>
        <fullName evidence="10">Galactokinase</fullName>
        <ecNumber evidence="10">2.7.1.6</ecNumber>
    </submittedName>
</protein>
<dbReference type="InterPro" id="IPR036554">
    <property type="entry name" value="GHMP_kinase_C_sf"/>
</dbReference>
<dbReference type="Gene3D" id="3.30.230.10">
    <property type="match status" value="1"/>
</dbReference>
<evidence type="ECO:0000256" key="4">
    <source>
        <dbReference type="ARBA" id="ARBA00022777"/>
    </source>
</evidence>
<evidence type="ECO:0000259" key="7">
    <source>
        <dbReference type="Pfam" id="PF00288"/>
    </source>
</evidence>
<evidence type="ECO:0000259" key="8">
    <source>
        <dbReference type="Pfam" id="PF08544"/>
    </source>
</evidence>
<dbReference type="SUPFAM" id="SSF54211">
    <property type="entry name" value="Ribosomal protein S5 domain 2-like"/>
    <property type="match status" value="1"/>
</dbReference>
<dbReference type="InterPro" id="IPR006204">
    <property type="entry name" value="GHMP_kinase_N_dom"/>
</dbReference>
<dbReference type="Pfam" id="PF08544">
    <property type="entry name" value="GHMP_kinases_C"/>
    <property type="match status" value="1"/>
</dbReference>
<feature type="domain" description="GHMP kinase C-terminal" evidence="8">
    <location>
        <begin position="239"/>
        <end position="319"/>
    </location>
</feature>
<dbReference type="Gene3D" id="3.30.70.890">
    <property type="entry name" value="GHMP kinase, C-terminal domain"/>
    <property type="match status" value="1"/>
</dbReference>
<comment type="caution">
    <text evidence="10">The sequence shown here is derived from an EMBL/GenBank/DDBJ whole genome shotgun (WGS) entry which is preliminary data.</text>
</comment>
<evidence type="ECO:0000259" key="9">
    <source>
        <dbReference type="Pfam" id="PF10509"/>
    </source>
</evidence>